<evidence type="ECO:0000256" key="1">
    <source>
        <dbReference type="ARBA" id="ARBA00022741"/>
    </source>
</evidence>
<dbReference type="EMBL" id="CALNXJ010000044">
    <property type="protein sequence ID" value="CAH3148016.1"/>
    <property type="molecule type" value="Genomic_DNA"/>
</dbReference>
<dbReference type="Pfam" id="PF00069">
    <property type="entry name" value="Pkinase"/>
    <property type="match status" value="1"/>
</dbReference>
<dbReference type="InterPro" id="IPR008271">
    <property type="entry name" value="Ser/Thr_kinase_AS"/>
</dbReference>
<dbReference type="SUPFAM" id="SSF47986">
    <property type="entry name" value="DEATH domain"/>
    <property type="match status" value="1"/>
</dbReference>
<dbReference type="PANTHER" id="PTHR27001:SF931">
    <property type="entry name" value="OS11G0664100 PROTEIN"/>
    <property type="match status" value="1"/>
</dbReference>
<keyword evidence="8" id="KW-1185">Reference proteome</keyword>
<dbReference type="PROSITE" id="PS50168">
    <property type="entry name" value="DED"/>
    <property type="match status" value="1"/>
</dbReference>
<name>A0AAU9XGM4_9CNID</name>
<dbReference type="Pfam" id="PF00656">
    <property type="entry name" value="Peptidase_C14"/>
    <property type="match status" value="1"/>
</dbReference>
<gene>
    <name evidence="7" type="ORF">PMEA_00023857</name>
</gene>
<evidence type="ECO:0000256" key="2">
    <source>
        <dbReference type="ARBA" id="ARBA00022840"/>
    </source>
</evidence>
<dbReference type="InterPro" id="IPR011600">
    <property type="entry name" value="Pept_C14_caspase"/>
</dbReference>
<evidence type="ECO:0000256" key="4">
    <source>
        <dbReference type="SAM" id="MobiDB-lite"/>
    </source>
</evidence>
<dbReference type="GO" id="GO:0006508">
    <property type="term" value="P:proteolysis"/>
    <property type="evidence" value="ECO:0007669"/>
    <property type="project" value="InterPro"/>
</dbReference>
<dbReference type="GO" id="GO:0005886">
    <property type="term" value="C:plasma membrane"/>
    <property type="evidence" value="ECO:0007669"/>
    <property type="project" value="TreeGrafter"/>
</dbReference>
<evidence type="ECO:0000259" key="6">
    <source>
        <dbReference type="PROSITE" id="PS50168"/>
    </source>
</evidence>
<dbReference type="Gene3D" id="1.10.510.10">
    <property type="entry name" value="Transferase(Phosphotransferase) domain 1"/>
    <property type="match status" value="1"/>
</dbReference>
<feature type="compositionally biased region" description="Polar residues" evidence="4">
    <location>
        <begin position="259"/>
        <end position="277"/>
    </location>
</feature>
<dbReference type="Pfam" id="PF01335">
    <property type="entry name" value="DED"/>
    <property type="match status" value="1"/>
</dbReference>
<dbReference type="GO" id="GO:0004197">
    <property type="term" value="F:cysteine-type endopeptidase activity"/>
    <property type="evidence" value="ECO:0007669"/>
    <property type="project" value="InterPro"/>
</dbReference>
<evidence type="ECO:0000313" key="7">
    <source>
        <dbReference type="EMBL" id="CAH3148016.1"/>
    </source>
</evidence>
<dbReference type="CDD" id="cd00045">
    <property type="entry name" value="DED"/>
    <property type="match status" value="1"/>
</dbReference>
<evidence type="ECO:0000313" key="8">
    <source>
        <dbReference type="Proteomes" id="UP001159428"/>
    </source>
</evidence>
<dbReference type="PROSITE" id="PS50011">
    <property type="entry name" value="PROTEIN_KINASE_DOM"/>
    <property type="match status" value="1"/>
</dbReference>
<feature type="compositionally biased region" description="Low complexity" evidence="4">
    <location>
        <begin position="499"/>
        <end position="512"/>
    </location>
</feature>
<reference evidence="7 8" key="1">
    <citation type="submission" date="2022-05" db="EMBL/GenBank/DDBJ databases">
        <authorList>
            <consortium name="Genoscope - CEA"/>
            <person name="William W."/>
        </authorList>
    </citation>
    <scope>NUCLEOTIDE SEQUENCE [LARGE SCALE GENOMIC DNA]</scope>
</reference>
<accession>A0AAU9XGM4</accession>
<dbReference type="GO" id="GO:0004672">
    <property type="term" value="F:protein kinase activity"/>
    <property type="evidence" value="ECO:0007669"/>
    <property type="project" value="InterPro"/>
</dbReference>
<organism evidence="7 8">
    <name type="scientific">Pocillopora meandrina</name>
    <dbReference type="NCBI Taxonomy" id="46732"/>
    <lineage>
        <taxon>Eukaryota</taxon>
        <taxon>Metazoa</taxon>
        <taxon>Cnidaria</taxon>
        <taxon>Anthozoa</taxon>
        <taxon>Hexacorallia</taxon>
        <taxon>Scleractinia</taxon>
        <taxon>Astrocoeniina</taxon>
        <taxon>Pocilloporidae</taxon>
        <taxon>Pocillopora</taxon>
    </lineage>
</organism>
<feature type="domain" description="DED" evidence="6">
    <location>
        <begin position="5"/>
        <end position="83"/>
    </location>
</feature>
<feature type="compositionally biased region" description="Polar residues" evidence="4">
    <location>
        <begin position="298"/>
        <end position="312"/>
    </location>
</feature>
<dbReference type="SMART" id="SM00220">
    <property type="entry name" value="S_TKc"/>
    <property type="match status" value="1"/>
</dbReference>
<dbReference type="InterPro" id="IPR000719">
    <property type="entry name" value="Prot_kinase_dom"/>
</dbReference>
<dbReference type="PANTHER" id="PTHR27001">
    <property type="entry name" value="OS01G0253100 PROTEIN"/>
    <property type="match status" value="1"/>
</dbReference>
<feature type="compositionally biased region" description="Polar residues" evidence="4">
    <location>
        <begin position="464"/>
        <end position="473"/>
    </location>
</feature>
<dbReference type="InterPro" id="IPR017441">
    <property type="entry name" value="Protein_kinase_ATP_BS"/>
</dbReference>
<feature type="domain" description="Protein kinase" evidence="5">
    <location>
        <begin position="555"/>
        <end position="838"/>
    </location>
</feature>
<keyword evidence="1 3" id="KW-0547">Nucleotide-binding</keyword>
<feature type="region of interest" description="Disordered" evidence="4">
    <location>
        <begin position="448"/>
        <end position="518"/>
    </location>
</feature>
<dbReference type="GO" id="GO:0005524">
    <property type="term" value="F:ATP binding"/>
    <property type="evidence" value="ECO:0007669"/>
    <property type="project" value="UniProtKB-UniRule"/>
</dbReference>
<evidence type="ECO:0000259" key="5">
    <source>
        <dbReference type="PROSITE" id="PS50011"/>
    </source>
</evidence>
<dbReference type="InterPro" id="IPR011009">
    <property type="entry name" value="Kinase-like_dom_sf"/>
</dbReference>
<dbReference type="Gene3D" id="1.10.533.10">
    <property type="entry name" value="Death Domain, Fas"/>
    <property type="match status" value="1"/>
</dbReference>
<proteinExistence type="predicted"/>
<feature type="binding site" evidence="3">
    <location>
        <position position="584"/>
    </location>
    <ligand>
        <name>ATP</name>
        <dbReference type="ChEBI" id="CHEBI:30616"/>
    </ligand>
</feature>
<sequence length="1421" mass="157909">MAISNLRGFLNKIADDIGSEDLAGLKYLCGDKLAKRRLENISTPRELFVAIGEITEGEEQQLAFLRQLFHNVRRLDLKAKVQRFLDSRKANETRTDGQYALQNNFNNTMNGRASSAVYSGTVQSSVSSMYYGNETPGQIGGSVCGSPYVSLPVEDATQQAGTRLQSDIGNVVTGVDQHAHQYTQYPMENMAPFRINPVQSYPVQSYPAQRFPVQNYPFQNYPFQNYPVQNYSSFVQTRGPGEQQRPSSREEREFPPYSQTLGGNPSGQQQPTSQPDSGGNIVVEQLKPPPEVQPNPLVYQTQRSVPFGQQEQSSDKITHCENSQDPVEFPPNNQRTTVDPGSPMTLHLTNSTISSEVQPVGANDKDHPEHCSLTVHPNDINVGASSTLGSGSLPGSNHVQLRRRDELDSPNQGASDIHFCETNLQDHIEQGSSTAYVAENSLGQARLRPGSNQAQLGGKDDKGNPNQGLSSMNLVEIDPESSMGSVSDDLTVSSEAHDVGTSTTGSSQVTRRSSSEKVPVERAVSVNYDTEVAAHLHQKCPVEMSYNCFTKYFSSKNSKILGQGGFGKVYEGNKKFHGQTVVIKEEHQTYSGLPQGGAQLKREKKVGYIKHPNLMPLYAFCEEEGKPRCLMYPKMHTDLHKALRKHSKGHPKLPFGIRLKIALHTARGLHYLHTEVENERCVRQEIVHMDVKPGNIFLDEQFNARLGDAGMAQELLMDYSYASLSQIRGTTGYLDAFLKERHFKPVNDIFSFGIVLLELLTQKRAVEKDVTLYDKLYKQGVFSDVKNLIGSARKDVWPEGGDEKGFTEEFANLAIDCVKPPEEREKLPNVCKRLEDLLDKKGVSKYSKEGAHCVSCLLNHSSKYLGVRSHGCNTVQECDYFCATCLMQARRNPLECPYHGPAEPPIGGSDTYAVLVCGNDPDSPKAATIFQHDLIGFKNVLTDCRIVGVRKDHIFTITPNTSRGASQSNLVKKALQDLKQKLQGKTNVFVYFYFSGHSDHNGNLLCSSDDDCLTVDDLEKHLTLLSPHVREFLIILDCCFADGNIASKHLKDESYLVHKSPNPVNVEAPPHPLESLCSKLRKASGDENCCATDKSPISNTDLDIAATDFSAVDGNVIHKAPVTPPFTIRQWSSSLSQQSSYALARTGSFLTRFITCGLRGAHDCKVTNCKFCGAFKAQAKSLGYITASNLEDFFSKHVEEAAAKAGGQRQRPRIRTLHSKETILAFYNEEPLCDEMVFKSASGYTERIVVKEFPLHLFDFQCMVFDKVKDHLPTCAEVKHLQILCDDEEIGSTSYVDLKDYLRQGYDVRCQLRPCYSIVRGPVVVEIQTYKNQVLTLLNSLQLSRNEQQDCVTFEMKTSEKSLNAEDVRECCDEDPNLSGLKESSVGKSIAVILTEASVHQRVLEIKVSDQSMDCCFTQQD</sequence>
<dbReference type="InterPro" id="IPR001875">
    <property type="entry name" value="DED_dom"/>
</dbReference>
<evidence type="ECO:0000256" key="3">
    <source>
        <dbReference type="PROSITE-ProRule" id="PRU10141"/>
    </source>
</evidence>
<protein>
    <recommendedName>
        <fullName evidence="9">Protein kinase domain-containing protein</fullName>
    </recommendedName>
</protein>
<dbReference type="GO" id="GO:0042981">
    <property type="term" value="P:regulation of apoptotic process"/>
    <property type="evidence" value="ECO:0007669"/>
    <property type="project" value="InterPro"/>
</dbReference>
<dbReference type="InterPro" id="IPR011029">
    <property type="entry name" value="DEATH-like_dom_sf"/>
</dbReference>
<dbReference type="Gene3D" id="3.40.50.1460">
    <property type="match status" value="1"/>
</dbReference>
<dbReference type="Proteomes" id="UP001159428">
    <property type="component" value="Unassembled WGS sequence"/>
</dbReference>
<comment type="caution">
    <text evidence="7">The sequence shown here is derived from an EMBL/GenBank/DDBJ whole genome shotgun (WGS) entry which is preliminary data.</text>
</comment>
<evidence type="ECO:0008006" key="9">
    <source>
        <dbReference type="Google" id="ProtNLM"/>
    </source>
</evidence>
<dbReference type="SUPFAM" id="SSF56112">
    <property type="entry name" value="Protein kinase-like (PK-like)"/>
    <property type="match status" value="1"/>
</dbReference>
<dbReference type="SMART" id="SM00031">
    <property type="entry name" value="DED"/>
    <property type="match status" value="1"/>
</dbReference>
<dbReference type="PROSITE" id="PS00108">
    <property type="entry name" value="PROTEIN_KINASE_ST"/>
    <property type="match status" value="1"/>
</dbReference>
<feature type="region of interest" description="Disordered" evidence="4">
    <location>
        <begin position="234"/>
        <end position="340"/>
    </location>
</feature>
<feature type="compositionally biased region" description="Polar residues" evidence="4">
    <location>
        <begin position="482"/>
        <end position="494"/>
    </location>
</feature>
<feature type="compositionally biased region" description="Polar residues" evidence="4">
    <location>
        <begin position="320"/>
        <end position="339"/>
    </location>
</feature>
<keyword evidence="2 3" id="KW-0067">ATP-binding</keyword>
<dbReference type="PROSITE" id="PS00107">
    <property type="entry name" value="PROTEIN_KINASE_ATP"/>
    <property type="match status" value="1"/>
</dbReference>